<dbReference type="SUPFAM" id="SSF53850">
    <property type="entry name" value="Periplasmic binding protein-like II"/>
    <property type="match status" value="1"/>
</dbReference>
<evidence type="ECO:0000256" key="1">
    <source>
        <dbReference type="ARBA" id="ARBA00008520"/>
    </source>
</evidence>
<feature type="binding site" evidence="3">
    <location>
        <position position="221"/>
    </location>
    <ligand>
        <name>Fe cation</name>
        <dbReference type="ChEBI" id="CHEBI:24875"/>
    </ligand>
</feature>
<dbReference type="AlphaFoldDB" id="A0A7X0H9B8"/>
<dbReference type="RefSeq" id="WP_184679062.1">
    <property type="nucleotide sequence ID" value="NZ_JACHGY010000001.1"/>
</dbReference>
<dbReference type="PIRSF" id="PIRSF002825">
    <property type="entry name" value="CfbpA"/>
    <property type="match status" value="1"/>
</dbReference>
<keyword evidence="3" id="KW-0479">Metal-binding</keyword>
<sequence>MKSACRTLALLLAFGLTSALGNVAIAQEITVYSGRSKSFMDHLFNAFEKDTGIKVNRVYDKTAAIALKLKTEGERSPADVVLAQDAGALGSLSDAGLLAPLPESITARVDPTYVSEEGDWVATSLRGRTLAYSSARVDENDLPASVYDLTDPKYQGRVGFAPGNASFQAFVTAMRLSEGEEKTKQWLLDMKANGVKSFPKNTAIIQGIAAGEIDFGLPNHYYLIRFKISDSKFPVEQTNFEQGDIGNMVNVAGAGVLKSSKNAEAAQKLIDYLLTDKGQHYFVGEIFEYPVVDGVMPHRQHGDLDTKLEQAPEVDLNAISDLNGTLKLLREVGLL</sequence>
<dbReference type="InterPro" id="IPR026045">
    <property type="entry name" value="Ferric-bd"/>
</dbReference>
<feature type="signal peptide" evidence="4">
    <location>
        <begin position="1"/>
        <end position="26"/>
    </location>
</feature>
<evidence type="ECO:0000256" key="3">
    <source>
        <dbReference type="PIRSR" id="PIRSR002825-1"/>
    </source>
</evidence>
<proteinExistence type="inferred from homology"/>
<keyword evidence="6" id="KW-1185">Reference proteome</keyword>
<dbReference type="Pfam" id="PF13343">
    <property type="entry name" value="SBP_bac_6"/>
    <property type="match status" value="1"/>
</dbReference>
<dbReference type="PANTHER" id="PTHR30006:SF15">
    <property type="entry name" value="IRON-UTILIZATION PERIPLASMIC PROTEIN"/>
    <property type="match status" value="1"/>
</dbReference>
<dbReference type="PANTHER" id="PTHR30006">
    <property type="entry name" value="THIAMINE-BINDING PERIPLASMIC PROTEIN-RELATED"/>
    <property type="match status" value="1"/>
</dbReference>
<comment type="caution">
    <text evidence="5">The sequence shown here is derived from an EMBL/GenBank/DDBJ whole genome shotgun (WGS) entry which is preliminary data.</text>
</comment>
<comment type="similarity">
    <text evidence="1">Belongs to the bacterial solute-binding protein 1 family.</text>
</comment>
<feature type="binding site" evidence="3">
    <location>
        <position position="222"/>
    </location>
    <ligand>
        <name>Fe cation</name>
        <dbReference type="ChEBI" id="CHEBI:24875"/>
    </ligand>
</feature>
<organism evidence="5 6">
    <name type="scientific">Algisphaera agarilytica</name>
    <dbReference type="NCBI Taxonomy" id="1385975"/>
    <lineage>
        <taxon>Bacteria</taxon>
        <taxon>Pseudomonadati</taxon>
        <taxon>Planctomycetota</taxon>
        <taxon>Phycisphaerae</taxon>
        <taxon>Phycisphaerales</taxon>
        <taxon>Phycisphaeraceae</taxon>
        <taxon>Algisphaera</taxon>
    </lineage>
</organism>
<gene>
    <name evidence="5" type="ORF">HNQ40_003412</name>
</gene>
<evidence type="ECO:0000256" key="2">
    <source>
        <dbReference type="ARBA" id="ARBA00022729"/>
    </source>
</evidence>
<keyword evidence="3" id="KW-0408">Iron</keyword>
<dbReference type="CDD" id="cd13543">
    <property type="entry name" value="PBP2_Fbp"/>
    <property type="match status" value="1"/>
</dbReference>
<reference evidence="5 6" key="1">
    <citation type="submission" date="2020-08" db="EMBL/GenBank/DDBJ databases">
        <title>Genomic Encyclopedia of Type Strains, Phase IV (KMG-IV): sequencing the most valuable type-strain genomes for metagenomic binning, comparative biology and taxonomic classification.</title>
        <authorList>
            <person name="Goeker M."/>
        </authorList>
    </citation>
    <scope>NUCLEOTIDE SEQUENCE [LARGE SCALE GENOMIC DNA]</scope>
    <source>
        <strain evidence="5 6">DSM 103725</strain>
    </source>
</reference>
<keyword evidence="2 4" id="KW-0732">Signal</keyword>
<evidence type="ECO:0000256" key="4">
    <source>
        <dbReference type="SAM" id="SignalP"/>
    </source>
</evidence>
<dbReference type="GO" id="GO:0030288">
    <property type="term" value="C:outer membrane-bounded periplasmic space"/>
    <property type="evidence" value="ECO:0007669"/>
    <property type="project" value="TreeGrafter"/>
</dbReference>
<feature type="chain" id="PRO_5030702756" evidence="4">
    <location>
        <begin position="27"/>
        <end position="335"/>
    </location>
</feature>
<protein>
    <submittedName>
        <fullName evidence="5">Iron(III) transport system substrate-binding protein</fullName>
    </submittedName>
</protein>
<dbReference type="Gene3D" id="3.40.190.10">
    <property type="entry name" value="Periplasmic binding protein-like II"/>
    <property type="match status" value="2"/>
</dbReference>
<name>A0A7X0H9B8_9BACT</name>
<dbReference type="EMBL" id="JACHGY010000001">
    <property type="protein sequence ID" value="MBB6431606.1"/>
    <property type="molecule type" value="Genomic_DNA"/>
</dbReference>
<dbReference type="Proteomes" id="UP000541810">
    <property type="component" value="Unassembled WGS sequence"/>
</dbReference>
<accession>A0A7X0H9B8</accession>
<evidence type="ECO:0000313" key="6">
    <source>
        <dbReference type="Proteomes" id="UP000541810"/>
    </source>
</evidence>
<dbReference type="GO" id="GO:0046872">
    <property type="term" value="F:metal ion binding"/>
    <property type="evidence" value="ECO:0007669"/>
    <property type="project" value="UniProtKB-KW"/>
</dbReference>
<evidence type="ECO:0000313" key="5">
    <source>
        <dbReference type="EMBL" id="MBB6431606.1"/>
    </source>
</evidence>